<accession>A0A5D0RLU3</accession>
<keyword evidence="2" id="KW-1185">Reference proteome</keyword>
<protein>
    <submittedName>
        <fullName evidence="1">AlpA family transcriptional regulator</fullName>
    </submittedName>
</protein>
<reference evidence="1 2" key="1">
    <citation type="submission" date="2019-08" db="EMBL/GenBank/DDBJ databases">
        <title>Identification of a novel species of the genus Boseongicola.</title>
        <authorList>
            <person name="Zhang X.-Q."/>
        </authorList>
    </citation>
    <scope>NUCLEOTIDE SEQUENCE [LARGE SCALE GENOMIC DNA]</scope>
    <source>
        <strain evidence="1 2">HY14</strain>
    </source>
</reference>
<dbReference type="Proteomes" id="UP000322080">
    <property type="component" value="Unassembled WGS sequence"/>
</dbReference>
<organism evidence="1 2">
    <name type="scientific">Maritimibacter fusiformis</name>
    <dbReference type="NCBI Taxonomy" id="2603819"/>
    <lineage>
        <taxon>Bacteria</taxon>
        <taxon>Pseudomonadati</taxon>
        <taxon>Pseudomonadota</taxon>
        <taxon>Alphaproteobacteria</taxon>
        <taxon>Rhodobacterales</taxon>
        <taxon>Roseobacteraceae</taxon>
        <taxon>Maritimibacter</taxon>
    </lineage>
</organism>
<proteinExistence type="predicted"/>
<sequence length="69" mass="7613">MYTAPTASTDPLMRLPAVLAVTGYSRSGLYLAMQECSFPRPVKIGRLSAWPESEVRQWIEGRKAARAAT</sequence>
<gene>
    <name evidence="1" type="ORF">FVF75_06170</name>
</gene>
<comment type="caution">
    <text evidence="1">The sequence shown here is derived from an EMBL/GenBank/DDBJ whole genome shotgun (WGS) entry which is preliminary data.</text>
</comment>
<name>A0A5D0RLU3_9RHOB</name>
<evidence type="ECO:0000313" key="2">
    <source>
        <dbReference type="Proteomes" id="UP000322080"/>
    </source>
</evidence>
<dbReference type="Gene3D" id="1.10.238.160">
    <property type="match status" value="1"/>
</dbReference>
<dbReference type="EMBL" id="VSIY01000004">
    <property type="protein sequence ID" value="TYB82610.1"/>
    <property type="molecule type" value="Genomic_DNA"/>
</dbReference>
<dbReference type="Pfam" id="PF05930">
    <property type="entry name" value="Phage_AlpA"/>
    <property type="match status" value="1"/>
</dbReference>
<dbReference type="AlphaFoldDB" id="A0A5D0RLU3"/>
<evidence type="ECO:0000313" key="1">
    <source>
        <dbReference type="EMBL" id="TYB82610.1"/>
    </source>
</evidence>
<dbReference type="InterPro" id="IPR010260">
    <property type="entry name" value="AlpA"/>
</dbReference>